<keyword evidence="4 5" id="KW-0472">Membrane</keyword>
<evidence type="ECO:0000259" key="6">
    <source>
        <dbReference type="Pfam" id="PF04932"/>
    </source>
</evidence>
<reference evidence="7 8" key="1">
    <citation type="journal article" date="2010" name="J. Bacteriol.">
        <title>Genome sequences of Oceanicola granulosus HTCC2516(T) and Oceanicola batsensis HTCC2597(TDelta).</title>
        <authorList>
            <person name="Thrash J.C."/>
            <person name="Cho J.C."/>
            <person name="Vergin K.L."/>
            <person name="Giovannoni S.J."/>
        </authorList>
    </citation>
    <scope>NUCLEOTIDE SEQUENCE [LARGE SCALE GENOMIC DNA]</scope>
    <source>
        <strain evidence="8">ATCC BAA-861 / DSM 15982 / KCTC 12143 / HTCC2516</strain>
    </source>
</reference>
<gene>
    <name evidence="7" type="ORF">OG2516_05708</name>
</gene>
<dbReference type="EMBL" id="AAOT01000003">
    <property type="protein sequence ID" value="EAR52579.1"/>
    <property type="molecule type" value="Genomic_DNA"/>
</dbReference>
<feature type="transmembrane region" description="Helical" evidence="5">
    <location>
        <begin position="42"/>
        <end position="59"/>
    </location>
</feature>
<feature type="transmembrane region" description="Helical" evidence="5">
    <location>
        <begin position="330"/>
        <end position="350"/>
    </location>
</feature>
<organism evidence="7 8">
    <name type="scientific">Oceanicola granulosus (strain ATCC BAA-861 / DSM 15982 / KCTC 12143 / HTCC2516)</name>
    <dbReference type="NCBI Taxonomy" id="314256"/>
    <lineage>
        <taxon>Bacteria</taxon>
        <taxon>Pseudomonadati</taxon>
        <taxon>Pseudomonadota</taxon>
        <taxon>Alphaproteobacteria</taxon>
        <taxon>Rhodobacterales</taxon>
        <taxon>Roseobacteraceae</taxon>
        <taxon>Oceanicola</taxon>
    </lineage>
</organism>
<evidence type="ECO:0000256" key="5">
    <source>
        <dbReference type="SAM" id="Phobius"/>
    </source>
</evidence>
<evidence type="ECO:0000313" key="7">
    <source>
        <dbReference type="EMBL" id="EAR52579.1"/>
    </source>
</evidence>
<dbReference type="eggNOG" id="COG3307">
    <property type="taxonomic scope" value="Bacteria"/>
</dbReference>
<sequence>MEAALCLVPALLFLRVNGSLQPRVALESVLETGEGTALRQGVYLAVFCSVVLLALRATPLSRWRGLFSLSLLALFAWAGLSVTWAVEPPIAARRYILTLVIAMTVLLLTTFGSPLQVLGRLRQGIVALAIASLAAAVLVPDLAIHQPGDREATIVGDWRGVFYHKNIFGSVLAPGLILVVHQLCAPGGRSRGALWAEAALLLFLLVMSGSKTSLATGLAASFFIWRGMIFTRRRGGFESLFFGLFVCVLALTALALLYLAQSTTPALSPDSFTGRGLIWATLLSLAQEQVWSGFGFQSVFQLGWASPLARNSDLAFLAILPHAHNVLLEMLVSIGLIGLALFVAAIVVVPSRCFLMATSAHGNARFACIGLILFTWLHGLLEVGLLDRDRPDWIVFLFAYGVLRQLPVLEDGE</sequence>
<evidence type="ECO:0000313" key="8">
    <source>
        <dbReference type="Proteomes" id="UP000003635"/>
    </source>
</evidence>
<feature type="transmembrane region" description="Helical" evidence="5">
    <location>
        <begin position="362"/>
        <end position="381"/>
    </location>
</feature>
<dbReference type="PANTHER" id="PTHR37422">
    <property type="entry name" value="TEICHURONIC ACID BIOSYNTHESIS PROTEIN TUAE"/>
    <property type="match status" value="1"/>
</dbReference>
<keyword evidence="3 5" id="KW-1133">Transmembrane helix</keyword>
<name>Q2CIL0_OCEGH</name>
<keyword evidence="8" id="KW-1185">Reference proteome</keyword>
<protein>
    <submittedName>
        <fullName evidence="7">ExoQ-like protein</fullName>
    </submittedName>
</protein>
<dbReference type="GO" id="GO:0016020">
    <property type="term" value="C:membrane"/>
    <property type="evidence" value="ECO:0007669"/>
    <property type="project" value="UniProtKB-SubCell"/>
</dbReference>
<evidence type="ECO:0000256" key="2">
    <source>
        <dbReference type="ARBA" id="ARBA00022692"/>
    </source>
</evidence>
<dbReference type="AlphaFoldDB" id="Q2CIL0"/>
<dbReference type="STRING" id="314256.OG2516_05708"/>
<feature type="domain" description="O-antigen ligase-related" evidence="6">
    <location>
        <begin position="199"/>
        <end position="343"/>
    </location>
</feature>
<feature type="transmembrane region" description="Helical" evidence="5">
    <location>
        <begin position="124"/>
        <end position="143"/>
    </location>
</feature>
<dbReference type="HOGENOM" id="CLU_039809_1_0_5"/>
<dbReference type="Proteomes" id="UP000003635">
    <property type="component" value="Unassembled WGS sequence"/>
</dbReference>
<accession>Q2CIL0</accession>
<evidence type="ECO:0000256" key="3">
    <source>
        <dbReference type="ARBA" id="ARBA00022989"/>
    </source>
</evidence>
<dbReference type="InterPro" id="IPR007016">
    <property type="entry name" value="O-antigen_ligase-rel_domated"/>
</dbReference>
<feature type="transmembrane region" description="Helical" evidence="5">
    <location>
        <begin position="214"/>
        <end position="231"/>
    </location>
</feature>
<feature type="transmembrane region" description="Helical" evidence="5">
    <location>
        <begin position="66"/>
        <end position="86"/>
    </location>
</feature>
<dbReference type="RefSeq" id="WP_007254669.1">
    <property type="nucleotide sequence ID" value="NZ_CH724107.1"/>
</dbReference>
<keyword evidence="2 5" id="KW-0812">Transmembrane</keyword>
<comment type="subcellular location">
    <subcellularLocation>
        <location evidence="1">Membrane</location>
        <topology evidence="1">Multi-pass membrane protein</topology>
    </subcellularLocation>
</comment>
<comment type="caution">
    <text evidence="7">The sequence shown here is derived from an EMBL/GenBank/DDBJ whole genome shotgun (WGS) entry which is preliminary data.</text>
</comment>
<dbReference type="Pfam" id="PF04932">
    <property type="entry name" value="Wzy_C"/>
    <property type="match status" value="1"/>
</dbReference>
<evidence type="ECO:0000256" key="4">
    <source>
        <dbReference type="ARBA" id="ARBA00023136"/>
    </source>
</evidence>
<evidence type="ECO:0000256" key="1">
    <source>
        <dbReference type="ARBA" id="ARBA00004141"/>
    </source>
</evidence>
<proteinExistence type="predicted"/>
<feature type="transmembrane region" description="Helical" evidence="5">
    <location>
        <begin position="240"/>
        <end position="260"/>
    </location>
</feature>
<feature type="transmembrane region" description="Helical" evidence="5">
    <location>
        <begin position="92"/>
        <end position="112"/>
    </location>
</feature>
<dbReference type="PANTHER" id="PTHR37422:SF21">
    <property type="entry name" value="EXOQ-LIKE PROTEIN"/>
    <property type="match status" value="1"/>
</dbReference>
<dbReference type="InterPro" id="IPR051533">
    <property type="entry name" value="WaaL-like"/>
</dbReference>